<dbReference type="Proteomes" id="UP000660262">
    <property type="component" value="Unassembled WGS sequence"/>
</dbReference>
<dbReference type="AlphaFoldDB" id="A0A830HXF2"/>
<accession>A0A830HXF2</accession>
<comment type="caution">
    <text evidence="1">The sequence shown here is derived from an EMBL/GenBank/DDBJ whole genome shotgun (WGS) entry which is preliminary data.</text>
</comment>
<gene>
    <name evidence="1" type="ORF">PPROV_000885400</name>
</gene>
<reference evidence="1" key="1">
    <citation type="submission" date="2020-10" db="EMBL/GenBank/DDBJ databases">
        <title>Unveiling of a novel bifunctional photoreceptor, Dualchrome1, isolated from a cosmopolitan green alga.</title>
        <authorList>
            <person name="Suzuki S."/>
            <person name="Kawachi M."/>
        </authorList>
    </citation>
    <scope>NUCLEOTIDE SEQUENCE</scope>
    <source>
        <strain evidence="1">NIES 2893</strain>
    </source>
</reference>
<dbReference type="GO" id="GO:0005762">
    <property type="term" value="C:mitochondrial large ribosomal subunit"/>
    <property type="evidence" value="ECO:0007669"/>
    <property type="project" value="TreeGrafter"/>
</dbReference>
<dbReference type="SUPFAM" id="SSF52833">
    <property type="entry name" value="Thioredoxin-like"/>
    <property type="match status" value="1"/>
</dbReference>
<dbReference type="InterPro" id="IPR039927">
    <property type="entry name" value="Ribosomal_mL43"/>
</dbReference>
<dbReference type="PANTHER" id="PTHR21396:SF2">
    <property type="entry name" value="LARGE RIBOSOMAL SUBUNIT PROTEIN ML43"/>
    <property type="match status" value="1"/>
</dbReference>
<dbReference type="Gene3D" id="3.40.30.10">
    <property type="entry name" value="Glutaredoxin"/>
    <property type="match status" value="1"/>
</dbReference>
<dbReference type="GO" id="GO:0032543">
    <property type="term" value="P:mitochondrial translation"/>
    <property type="evidence" value="ECO:0007669"/>
    <property type="project" value="InterPro"/>
</dbReference>
<organism evidence="1 2">
    <name type="scientific">Pycnococcus provasolii</name>
    <dbReference type="NCBI Taxonomy" id="41880"/>
    <lineage>
        <taxon>Eukaryota</taxon>
        <taxon>Viridiplantae</taxon>
        <taxon>Chlorophyta</taxon>
        <taxon>Pseudoscourfieldiophyceae</taxon>
        <taxon>Pseudoscourfieldiales</taxon>
        <taxon>Pycnococcaceae</taxon>
        <taxon>Pycnococcus</taxon>
    </lineage>
</organism>
<dbReference type="EMBL" id="BNJQ01000028">
    <property type="protein sequence ID" value="GHP10121.1"/>
    <property type="molecule type" value="Genomic_DNA"/>
</dbReference>
<keyword evidence="2" id="KW-1185">Reference proteome</keyword>
<name>A0A830HXF2_9CHLO</name>
<dbReference type="PANTHER" id="PTHR21396">
    <property type="entry name" value="39S RIBOSOMAL PROTEIN L43"/>
    <property type="match status" value="1"/>
</dbReference>
<dbReference type="InterPro" id="IPR036249">
    <property type="entry name" value="Thioredoxin-like_sf"/>
</dbReference>
<protein>
    <recommendedName>
        <fullName evidence="3">Ribosomal protein/NADH dehydrogenase domain-containing protein</fullName>
    </recommendedName>
</protein>
<evidence type="ECO:0000313" key="1">
    <source>
        <dbReference type="EMBL" id="GHP10121.1"/>
    </source>
</evidence>
<proteinExistence type="predicted"/>
<sequence>MSRRGVWAVSELLLRYCDKGGSSKGVREFMRDVLPEFKEKELPQGMQITTRRTRYFGHPTLAVKFAEHEDAKNKRRYVVPLRNLDSETVLMHVRRARDTLPYPHSKLRPASRRVGANRSLQGVWTSAWQRAVNLAESRGVERGGFSPKAP</sequence>
<dbReference type="GO" id="GO:0003735">
    <property type="term" value="F:structural constituent of ribosome"/>
    <property type="evidence" value="ECO:0007669"/>
    <property type="project" value="InterPro"/>
</dbReference>
<evidence type="ECO:0008006" key="3">
    <source>
        <dbReference type="Google" id="ProtNLM"/>
    </source>
</evidence>
<evidence type="ECO:0000313" key="2">
    <source>
        <dbReference type="Proteomes" id="UP000660262"/>
    </source>
</evidence>
<dbReference type="OrthoDB" id="88at2759"/>